<dbReference type="Proteomes" id="UP001432360">
    <property type="component" value="Plasmid pSchITTGS70c"/>
</dbReference>
<evidence type="ECO:0000313" key="2">
    <source>
        <dbReference type="Proteomes" id="UP001432360"/>
    </source>
</evidence>
<gene>
    <name evidence="1" type="ORF">RB548_24465</name>
</gene>
<sequence>MMSSAITDEEGIAELQRKDWDFAAVTASATGSTPVISSSVLPQEMAPIVVALRTPAFIAFKKYSSTISQ</sequence>
<protein>
    <submittedName>
        <fullName evidence="1">Uncharacterized protein</fullName>
    </submittedName>
</protein>
<keyword evidence="1" id="KW-0614">Plasmid</keyword>
<dbReference type="EMBL" id="CP133151">
    <property type="protein sequence ID" value="WVT06493.1"/>
    <property type="molecule type" value="Genomic_DNA"/>
</dbReference>
<proteinExistence type="predicted"/>
<reference evidence="1" key="1">
    <citation type="submission" date="2023-08" db="EMBL/GenBank/DDBJ databases">
        <title>Complete genome sequence of Sinorhizobium chiapanecum ITTG S70 isolated from Acaciella angustissima nodules in Chiapas-Mexico.</title>
        <authorList>
            <person name="Rincon-Rosales R."/>
            <person name="Rogel M.A."/>
            <person name="Rincon-Medina C.I."/>
            <person name="Guerrero G."/>
            <person name="Manzano-Gomez L.A."/>
            <person name="Lopez-Lopez A."/>
            <person name="Rincon Molina F.A."/>
            <person name="Martinez-Romero E."/>
        </authorList>
    </citation>
    <scope>NUCLEOTIDE SEQUENCE</scope>
    <source>
        <strain evidence="1">ITTG S70</strain>
        <plasmid evidence="1">pSchITTGS70c</plasmid>
    </source>
</reference>
<geneLocation type="plasmid" evidence="1 2">
    <name>pSchITTGS70c</name>
</geneLocation>
<accession>A0ABZ2BHM3</accession>
<name>A0ABZ2BHM3_9HYPH</name>
<evidence type="ECO:0000313" key="1">
    <source>
        <dbReference type="EMBL" id="WVT06493.1"/>
    </source>
</evidence>
<organism evidence="1 2">
    <name type="scientific">Sinorhizobium chiapasense</name>
    <dbReference type="NCBI Taxonomy" id="501572"/>
    <lineage>
        <taxon>Bacteria</taxon>
        <taxon>Pseudomonadati</taxon>
        <taxon>Pseudomonadota</taxon>
        <taxon>Alphaproteobacteria</taxon>
        <taxon>Hyphomicrobiales</taxon>
        <taxon>Rhizobiaceae</taxon>
        <taxon>Sinorhizobium/Ensifer group</taxon>
        <taxon>Sinorhizobium</taxon>
    </lineage>
</organism>
<keyword evidence="2" id="KW-1185">Reference proteome</keyword>